<keyword evidence="3" id="KW-1185">Reference proteome</keyword>
<dbReference type="AlphaFoldDB" id="A6US44"/>
<dbReference type="KEGG" id="mvn:Mevan_1420"/>
<evidence type="ECO:0000313" key="2">
    <source>
        <dbReference type="EMBL" id="ABR55316.1"/>
    </source>
</evidence>
<dbReference type="GeneID" id="5324723"/>
<dbReference type="Pfam" id="PF14401">
    <property type="entry name" value="RLAN"/>
    <property type="match status" value="1"/>
</dbReference>
<accession>A6US44</accession>
<protein>
    <recommendedName>
        <fullName evidence="1">RimK-like ATPgrasp N-terminal domain-containing protein</fullName>
    </recommendedName>
</protein>
<dbReference type="HOGENOM" id="CLU_1286364_0_0_2"/>
<feature type="domain" description="RimK-like ATPgrasp N-terminal" evidence="1">
    <location>
        <begin position="137"/>
        <end position="209"/>
    </location>
</feature>
<dbReference type="EMBL" id="CP000742">
    <property type="protein sequence ID" value="ABR55316.1"/>
    <property type="molecule type" value="Genomic_DNA"/>
</dbReference>
<proteinExistence type="predicted"/>
<dbReference type="STRING" id="406327.Mevan_1420"/>
<dbReference type="Proteomes" id="UP000001107">
    <property type="component" value="Chromosome"/>
</dbReference>
<evidence type="ECO:0000259" key="1">
    <source>
        <dbReference type="Pfam" id="PF14401"/>
    </source>
</evidence>
<gene>
    <name evidence="2" type="ordered locus">Mevan_1420</name>
</gene>
<dbReference type="RefSeq" id="WP_012066230.1">
    <property type="nucleotide sequence ID" value="NC_009634.1"/>
</dbReference>
<sequence>MTFIPKKGFFLNKGSYTVVKDGIDCVISKDYFYKTESYYEIILKEINGEDKVFPNSKDVLDAYVVPIALKRAEISGIPTCNFEISYGYVPFPSIVYSLNYFSDPSIYYVVKNCDESKKASKHVTNCGKYPLCYQNISEDSSIVDFSVIFGQTDVENEQLKYIAGKIYEIFKIPLLKVLCVNKDGKMLLSSISPLNTSKLTKKEKELIEKTLLVD</sequence>
<reference evidence="2" key="1">
    <citation type="submission" date="2007-06" db="EMBL/GenBank/DDBJ databases">
        <title>Complete sequence of Methanococcus vannielii SB.</title>
        <authorList>
            <consortium name="US DOE Joint Genome Institute"/>
            <person name="Copeland A."/>
            <person name="Lucas S."/>
            <person name="Lapidus A."/>
            <person name="Barry K."/>
            <person name="Glavina del Rio T."/>
            <person name="Dalin E."/>
            <person name="Tice H."/>
            <person name="Pitluck S."/>
            <person name="Chain P."/>
            <person name="Malfatti S."/>
            <person name="Shin M."/>
            <person name="Vergez L."/>
            <person name="Schmutz J."/>
            <person name="Larimer F."/>
            <person name="Land M."/>
            <person name="Hauser L."/>
            <person name="Kyrpides N."/>
            <person name="Anderson I."/>
            <person name="Sieprawska-Lupa M."/>
            <person name="Whitman W.B."/>
            <person name="Richardson P."/>
        </authorList>
    </citation>
    <scope>NUCLEOTIDE SEQUENCE [LARGE SCALE GENOMIC DNA]</scope>
    <source>
        <strain evidence="2">SB</strain>
    </source>
</reference>
<dbReference type="InterPro" id="IPR025839">
    <property type="entry name" value="RLAN_dom"/>
</dbReference>
<name>A6US44_METVS</name>
<organism evidence="2 3">
    <name type="scientific">Methanococcus vannielii (strain ATCC 35089 / DSM 1224 / JCM 13029 / OCM 148 / SB)</name>
    <dbReference type="NCBI Taxonomy" id="406327"/>
    <lineage>
        <taxon>Archaea</taxon>
        <taxon>Methanobacteriati</taxon>
        <taxon>Methanobacteriota</taxon>
        <taxon>Methanomada group</taxon>
        <taxon>Methanococci</taxon>
        <taxon>Methanococcales</taxon>
        <taxon>Methanococcaceae</taxon>
        <taxon>Methanococcus</taxon>
    </lineage>
</organism>
<dbReference type="eggNOG" id="arCOG03443">
    <property type="taxonomic scope" value="Archaea"/>
</dbReference>
<evidence type="ECO:0000313" key="3">
    <source>
        <dbReference type="Proteomes" id="UP000001107"/>
    </source>
</evidence>